<dbReference type="GO" id="GO:0008757">
    <property type="term" value="F:S-adenosylmethionine-dependent methyltransferase activity"/>
    <property type="evidence" value="ECO:0007669"/>
    <property type="project" value="InterPro"/>
</dbReference>
<reference evidence="3 4" key="1">
    <citation type="submission" date="2015-12" db="EMBL/GenBank/DDBJ databases">
        <title>The genome of Folsomia candida.</title>
        <authorList>
            <person name="Faddeeva A."/>
            <person name="Derks M.F."/>
            <person name="Anvar Y."/>
            <person name="Smit S."/>
            <person name="Van Straalen N."/>
            <person name="Roelofs D."/>
        </authorList>
    </citation>
    <scope>NUCLEOTIDE SEQUENCE [LARGE SCALE GENOMIC DNA]</scope>
    <source>
        <strain evidence="3 4">VU population</strain>
        <tissue evidence="3">Whole body</tissue>
    </source>
</reference>
<evidence type="ECO:0000256" key="1">
    <source>
        <dbReference type="SAM" id="Phobius"/>
    </source>
</evidence>
<protein>
    <submittedName>
        <fullName evidence="3">Methyltransferase-like protein 7A</fullName>
    </submittedName>
</protein>
<dbReference type="PANTHER" id="PTHR45036">
    <property type="entry name" value="METHYLTRANSFERASE LIKE 7B"/>
    <property type="match status" value="1"/>
</dbReference>
<dbReference type="InterPro" id="IPR013216">
    <property type="entry name" value="Methyltransf_11"/>
</dbReference>
<keyword evidence="4" id="KW-1185">Reference proteome</keyword>
<keyword evidence="1" id="KW-0812">Transmembrane</keyword>
<dbReference type="GO" id="GO:0032259">
    <property type="term" value="P:methylation"/>
    <property type="evidence" value="ECO:0007669"/>
    <property type="project" value="UniProtKB-KW"/>
</dbReference>
<feature type="domain" description="Methyltransferase type 11" evidence="2">
    <location>
        <begin position="502"/>
        <end position="599"/>
    </location>
</feature>
<gene>
    <name evidence="3" type="ORF">Fcan01_04781</name>
</gene>
<keyword evidence="1" id="KW-0472">Membrane</keyword>
<dbReference type="Pfam" id="PF08241">
    <property type="entry name" value="Methyltransf_11"/>
    <property type="match status" value="1"/>
</dbReference>
<dbReference type="InterPro" id="IPR029063">
    <property type="entry name" value="SAM-dependent_MTases_sf"/>
</dbReference>
<dbReference type="EMBL" id="LNIX01000002">
    <property type="protein sequence ID" value="OXA60775.1"/>
    <property type="molecule type" value="Genomic_DNA"/>
</dbReference>
<name>A0A226ET34_FOLCA</name>
<keyword evidence="3" id="KW-0489">Methyltransferase</keyword>
<evidence type="ECO:0000259" key="2">
    <source>
        <dbReference type="Pfam" id="PF08241"/>
    </source>
</evidence>
<dbReference type="SUPFAM" id="SSF53335">
    <property type="entry name" value="S-adenosyl-L-methionine-dependent methyltransferases"/>
    <property type="match status" value="1"/>
</dbReference>
<feature type="transmembrane region" description="Helical" evidence="1">
    <location>
        <begin position="143"/>
        <end position="166"/>
    </location>
</feature>
<dbReference type="OrthoDB" id="416496at2759"/>
<sequence>MNLTSSPTPTDNCFLVPKLIFGNTVMQHPSVDVYLHQTKSIILDFYNMFENDVERVVNVKNRHEMIVKVLIEHLNLSLTVCGDSQYPPPPLRHIDFALTRYDQQKEKLGNATLFHSREFYQVTFAAVKTIDVSVLFASLIRPIGWSVFLSSIGLLLVLSLFISVYYKLRGSKIITQFLTVTYFLLRAHIDQCANRRRTTTLLNHHFDLKLIYGTYLFYCILIIATYKSNLVQELMQPSATISANTFEELVLDNKPLISLGFDRGGQATDLKEFMTMEATRNPVFVKLVKKRTRGAEHLDPVFIIKGKVNIIDDGTVLTALITMLERKFQITHFRMGKSVVVNPEFWGIKRSRHEDGVVKTLRQLASSGVLDHFKAQQAQIDQVVAHKMVRVYLSGLFQKDDDAEEDTDSDESKTQSFIEVYNTMLDKLKSIGLETSKGAEPIRLNNFLVLWILLGVGFISAWTSYFAEIFKEFPEFYNSKTGHMKQKLFESLINTNKDINILEIGIASGGNFDFYPKSKCHLFANEPNQYFHQILSDNVAKYPQITLSRISSSSAENLQDIEDATVDVVISTIVLCSVPNVAKTLDAILRVLKPGGKFYYMEHELDPKFTWWRTLQQLIDLSGIWPFLVDGCHASRTTGNLINNSGLLSVNQDRFDLDPVGFWGLYIIKPHVYGVAMKRATSSGQS</sequence>
<keyword evidence="3" id="KW-0808">Transferase</keyword>
<evidence type="ECO:0000313" key="3">
    <source>
        <dbReference type="EMBL" id="OXA60775.1"/>
    </source>
</evidence>
<dbReference type="PANTHER" id="PTHR45036:SF1">
    <property type="entry name" value="METHYLTRANSFERASE LIKE 7A"/>
    <property type="match status" value="1"/>
</dbReference>
<dbReference type="STRING" id="158441.A0A226ET34"/>
<keyword evidence="1" id="KW-1133">Transmembrane helix</keyword>
<feature type="transmembrane region" description="Helical" evidence="1">
    <location>
        <begin position="447"/>
        <end position="467"/>
    </location>
</feature>
<dbReference type="InterPro" id="IPR052356">
    <property type="entry name" value="Thiol_S-MT"/>
</dbReference>
<comment type="caution">
    <text evidence="3">The sequence shown here is derived from an EMBL/GenBank/DDBJ whole genome shotgun (WGS) entry which is preliminary data.</text>
</comment>
<proteinExistence type="predicted"/>
<dbReference type="Gene3D" id="3.40.50.150">
    <property type="entry name" value="Vaccinia Virus protein VP39"/>
    <property type="match status" value="1"/>
</dbReference>
<dbReference type="AlphaFoldDB" id="A0A226ET34"/>
<dbReference type="CDD" id="cd02440">
    <property type="entry name" value="AdoMet_MTases"/>
    <property type="match status" value="1"/>
</dbReference>
<dbReference type="Proteomes" id="UP000198287">
    <property type="component" value="Unassembled WGS sequence"/>
</dbReference>
<accession>A0A226ET34</accession>
<organism evidence="3 4">
    <name type="scientific">Folsomia candida</name>
    <name type="common">Springtail</name>
    <dbReference type="NCBI Taxonomy" id="158441"/>
    <lineage>
        <taxon>Eukaryota</taxon>
        <taxon>Metazoa</taxon>
        <taxon>Ecdysozoa</taxon>
        <taxon>Arthropoda</taxon>
        <taxon>Hexapoda</taxon>
        <taxon>Collembola</taxon>
        <taxon>Entomobryomorpha</taxon>
        <taxon>Isotomoidea</taxon>
        <taxon>Isotomidae</taxon>
        <taxon>Proisotominae</taxon>
        <taxon>Folsomia</taxon>
    </lineage>
</organism>
<evidence type="ECO:0000313" key="4">
    <source>
        <dbReference type="Proteomes" id="UP000198287"/>
    </source>
</evidence>